<dbReference type="InterPro" id="IPR036165">
    <property type="entry name" value="YefM-like_sf"/>
</dbReference>
<protein>
    <submittedName>
        <fullName evidence="2">Prevent-host-death protein</fullName>
    </submittedName>
</protein>
<keyword evidence="3" id="KW-1185">Reference proteome</keyword>
<accession>A0A1L9QSB7</accession>
<dbReference type="Proteomes" id="UP000183940">
    <property type="component" value="Unassembled WGS sequence"/>
</dbReference>
<gene>
    <name evidence="2" type="ORF">BI308_11310</name>
</gene>
<organism evidence="2 3">
    <name type="scientific">Roseofilum reptotaenium AO1-A</name>
    <dbReference type="NCBI Taxonomy" id="1925591"/>
    <lineage>
        <taxon>Bacteria</taxon>
        <taxon>Bacillati</taxon>
        <taxon>Cyanobacteriota</taxon>
        <taxon>Cyanophyceae</taxon>
        <taxon>Desertifilales</taxon>
        <taxon>Desertifilaceae</taxon>
        <taxon>Roseofilum</taxon>
    </lineage>
</organism>
<evidence type="ECO:0000256" key="1">
    <source>
        <dbReference type="ARBA" id="ARBA00009981"/>
    </source>
</evidence>
<evidence type="ECO:0000313" key="3">
    <source>
        <dbReference type="Proteomes" id="UP000183940"/>
    </source>
</evidence>
<sequence length="81" mass="9184">MISLNIDEIQQNLSGFIQLIQEGNRLIITQEDRPIAEIQPISTNSPQKEPRPIGLCEGKFVVPDDFNDPLPEEIINLFENP</sequence>
<comment type="caution">
    <text evidence="2">The sequence shown here is derived from an EMBL/GenBank/DDBJ whole genome shotgun (WGS) entry which is preliminary data.</text>
</comment>
<dbReference type="STRING" id="1925591.BI308_11310"/>
<proteinExistence type="inferred from homology"/>
<dbReference type="AlphaFoldDB" id="A0A1L9QSB7"/>
<comment type="similarity">
    <text evidence="1">Belongs to the phD/YefM antitoxin family.</text>
</comment>
<evidence type="ECO:0000313" key="2">
    <source>
        <dbReference type="EMBL" id="OJJ25542.1"/>
    </source>
</evidence>
<name>A0A1L9QSB7_9CYAN</name>
<dbReference type="SUPFAM" id="SSF143120">
    <property type="entry name" value="YefM-like"/>
    <property type="match status" value="1"/>
</dbReference>
<reference evidence="2" key="1">
    <citation type="submission" date="2016-10" db="EMBL/GenBank/DDBJ databases">
        <title>CRISPR-Cas defence system in Roseofilum reptotaenium: evidence of a bacteriophage-cyanobacterium arms race in the coral black band disease.</title>
        <authorList>
            <person name="Buerger P."/>
            <person name="Wood-Charlson E.M."/>
            <person name="Weynberg K.D."/>
            <person name="Willis B."/>
            <person name="Van Oppen M.J."/>
        </authorList>
    </citation>
    <scope>NUCLEOTIDE SEQUENCE [LARGE SCALE GENOMIC DNA]</scope>
    <source>
        <strain evidence="2">AO1-A</strain>
    </source>
</reference>
<dbReference type="EMBL" id="MLAW01000016">
    <property type="protein sequence ID" value="OJJ25542.1"/>
    <property type="molecule type" value="Genomic_DNA"/>
</dbReference>